<gene>
    <name evidence="5" type="primary">ibpA</name>
    <name evidence="5" type="ORF">JGUZn3_15680</name>
</gene>
<name>A0A7H1NSN1_9PROT</name>
<evidence type="ECO:0000256" key="1">
    <source>
        <dbReference type="ARBA" id="ARBA00023016"/>
    </source>
</evidence>
<dbReference type="CDD" id="cd06470">
    <property type="entry name" value="ACD_IbpA-B_like"/>
    <property type="match status" value="1"/>
</dbReference>
<accession>A0A7H1NSN1</accession>
<proteinExistence type="inferred from homology"/>
<keyword evidence="6" id="KW-1185">Reference proteome</keyword>
<keyword evidence="1 5" id="KW-0346">Stress response</keyword>
<dbReference type="PANTHER" id="PTHR47062">
    <property type="match status" value="1"/>
</dbReference>
<dbReference type="InterPro" id="IPR002068">
    <property type="entry name" value="A-crystallin/Hsp20_dom"/>
</dbReference>
<dbReference type="EMBL" id="CP060244">
    <property type="protein sequence ID" value="QNT78791.1"/>
    <property type="molecule type" value="Genomic_DNA"/>
</dbReference>
<sequence length="174" mass="19799">MSGRLFTSPLFLGFDHLEEMLERAEKVTSDGYPPYNIEQLSSTALRITLAIAGFMMEDLQITQEDNQLVIRGRQNEESQNRVFLHRGIAARQFQKAFVLAEGIEISGAWMDNGLLHIDIIRPQPEVRIKRIKIMQGKQPTRSVSTSPKIDAQISEVEEVMLPKHRAVRALGDRE</sequence>
<evidence type="ECO:0000313" key="5">
    <source>
        <dbReference type="EMBL" id="QNT78791.1"/>
    </source>
</evidence>
<organism evidence="5 6">
    <name type="scientific">Entomobacter blattae</name>
    <dbReference type="NCBI Taxonomy" id="2762277"/>
    <lineage>
        <taxon>Bacteria</taxon>
        <taxon>Pseudomonadati</taxon>
        <taxon>Pseudomonadota</taxon>
        <taxon>Alphaproteobacteria</taxon>
        <taxon>Acetobacterales</taxon>
        <taxon>Acetobacteraceae</taxon>
        <taxon>Entomobacter</taxon>
    </lineage>
</organism>
<evidence type="ECO:0000313" key="6">
    <source>
        <dbReference type="Proteomes" id="UP000516349"/>
    </source>
</evidence>
<dbReference type="PANTHER" id="PTHR47062:SF1">
    <property type="entry name" value="SMALL HEAT SHOCK PROTEIN IBPA"/>
    <property type="match status" value="1"/>
</dbReference>
<comment type="similarity">
    <text evidence="2 3">Belongs to the small heat shock protein (HSP20) family.</text>
</comment>
<protein>
    <submittedName>
        <fullName evidence="5">Small heat shock protein IbpA</fullName>
    </submittedName>
</protein>
<dbReference type="Pfam" id="PF00011">
    <property type="entry name" value="HSP20"/>
    <property type="match status" value="1"/>
</dbReference>
<dbReference type="PROSITE" id="PS01031">
    <property type="entry name" value="SHSP"/>
    <property type="match status" value="1"/>
</dbReference>
<dbReference type="SUPFAM" id="SSF49764">
    <property type="entry name" value="HSP20-like chaperones"/>
    <property type="match status" value="1"/>
</dbReference>
<dbReference type="AlphaFoldDB" id="A0A7H1NSN1"/>
<evidence type="ECO:0000256" key="3">
    <source>
        <dbReference type="RuleBase" id="RU003616"/>
    </source>
</evidence>
<reference evidence="5 6" key="1">
    <citation type="submission" date="2020-08" db="EMBL/GenBank/DDBJ databases">
        <title>Complete genome sequence of Entomobacter blattae G55GP.</title>
        <authorList>
            <person name="Poehlein A."/>
            <person name="Guzman J."/>
            <person name="Daniel R."/>
            <person name="Vilcinskas A."/>
        </authorList>
    </citation>
    <scope>NUCLEOTIDE SEQUENCE [LARGE SCALE GENOMIC DNA]</scope>
    <source>
        <strain evidence="5 6">G55GP</strain>
    </source>
</reference>
<dbReference type="Gene3D" id="2.60.40.790">
    <property type="match status" value="1"/>
</dbReference>
<dbReference type="InterPro" id="IPR037913">
    <property type="entry name" value="ACD_IbpA/B"/>
</dbReference>
<dbReference type="KEGG" id="ebla:JGUZn3_15680"/>
<evidence type="ECO:0000259" key="4">
    <source>
        <dbReference type="PROSITE" id="PS01031"/>
    </source>
</evidence>
<dbReference type="Proteomes" id="UP000516349">
    <property type="component" value="Chromosome"/>
</dbReference>
<evidence type="ECO:0000256" key="2">
    <source>
        <dbReference type="PROSITE-ProRule" id="PRU00285"/>
    </source>
</evidence>
<feature type="domain" description="SHSP" evidence="4">
    <location>
        <begin position="26"/>
        <end position="136"/>
    </location>
</feature>
<dbReference type="InterPro" id="IPR008978">
    <property type="entry name" value="HSP20-like_chaperone"/>
</dbReference>
<dbReference type="RefSeq" id="WP_203413022.1">
    <property type="nucleotide sequence ID" value="NZ_CP060244.1"/>
</dbReference>